<dbReference type="RefSeq" id="WP_145154241.1">
    <property type="nucleotide sequence ID" value="NZ_VNIM01000081.1"/>
</dbReference>
<accession>A0A558QX63</accession>
<dbReference type="OrthoDB" id="7285223at2"/>
<proteinExistence type="predicted"/>
<name>A0A558QX63_9SPHN</name>
<dbReference type="EMBL" id="VNIM01000081">
    <property type="protein sequence ID" value="TVV71657.1"/>
    <property type="molecule type" value="Genomic_DNA"/>
</dbReference>
<reference evidence="2 3" key="1">
    <citation type="submission" date="2019-07" db="EMBL/GenBank/DDBJ databases">
        <title>Sphingomonas solaris sp. nov., isolated from a solar panel from Boston, Massachusetts.</title>
        <authorList>
            <person name="Tanner K."/>
            <person name="Pascual J."/>
            <person name="Mancuso C."/>
            <person name="Pereto J."/>
            <person name="Khalil A."/>
            <person name="Vilanova C."/>
        </authorList>
    </citation>
    <scope>NUCLEOTIDE SEQUENCE [LARGE SCALE GENOMIC DNA]</scope>
    <source>
        <strain evidence="2 3">R4DWN</strain>
    </source>
</reference>
<feature type="region of interest" description="Disordered" evidence="1">
    <location>
        <begin position="133"/>
        <end position="159"/>
    </location>
</feature>
<evidence type="ECO:0000313" key="2">
    <source>
        <dbReference type="EMBL" id="TVV71657.1"/>
    </source>
</evidence>
<feature type="non-terminal residue" evidence="2">
    <location>
        <position position="159"/>
    </location>
</feature>
<organism evidence="2 3">
    <name type="scientific">Alterirhizorhabdus solaris</name>
    <dbReference type="NCBI Taxonomy" id="2529389"/>
    <lineage>
        <taxon>Bacteria</taxon>
        <taxon>Pseudomonadati</taxon>
        <taxon>Pseudomonadota</taxon>
        <taxon>Alphaproteobacteria</taxon>
        <taxon>Sphingomonadales</taxon>
        <taxon>Rhizorhabdaceae</taxon>
        <taxon>Alterirhizorhabdus</taxon>
    </lineage>
</organism>
<dbReference type="AlphaFoldDB" id="A0A558QX63"/>
<keyword evidence="3" id="KW-1185">Reference proteome</keyword>
<comment type="caution">
    <text evidence="2">The sequence shown here is derived from an EMBL/GenBank/DDBJ whole genome shotgun (WGS) entry which is preliminary data.</text>
</comment>
<dbReference type="SUPFAM" id="SSF101756">
    <property type="entry name" value="Hypothetical protein YgiW"/>
    <property type="match status" value="1"/>
</dbReference>
<dbReference type="Proteomes" id="UP000318681">
    <property type="component" value="Unassembled WGS sequence"/>
</dbReference>
<evidence type="ECO:0000313" key="3">
    <source>
        <dbReference type="Proteomes" id="UP000318681"/>
    </source>
</evidence>
<gene>
    <name evidence="2" type="ORF">FOY91_16180</name>
</gene>
<dbReference type="InterPro" id="IPR036700">
    <property type="entry name" value="BOBF_sf"/>
</dbReference>
<sequence length="159" mass="15823">MPKMMERFSSKKIGLLVAAGLLAGGGVGAGAMYAARPVAAMGPVALVPIGSLAKTTAGPLSGDTITSVRGQVAEVYGSRFTLRDPSGTALVETGPRGGEALVAQGQTVTVQGRFGDSVLHAAFLVGADGKVTALEPRGPRHGGGRHGPRGGPDRGPGRG</sequence>
<evidence type="ECO:0000256" key="1">
    <source>
        <dbReference type="SAM" id="MobiDB-lite"/>
    </source>
</evidence>
<feature type="compositionally biased region" description="Basic residues" evidence="1">
    <location>
        <begin position="139"/>
        <end position="148"/>
    </location>
</feature>
<protein>
    <submittedName>
        <fullName evidence="2">Uncharacterized protein</fullName>
    </submittedName>
</protein>